<evidence type="ECO:0000256" key="1">
    <source>
        <dbReference type="SAM" id="MobiDB-lite"/>
    </source>
</evidence>
<name>A0ABS4L1A9_STRAV</name>
<gene>
    <name evidence="2" type="ORF">J2Z77_001851</name>
</gene>
<keyword evidence="3" id="KW-1185">Reference proteome</keyword>
<sequence>MAAVHIAGGVPRRSTAPIGAGGVGAPAWYLTESMPGAGPRDAQPWQTPPWLMCTLLSRRAYPSWNRSPACGWWASQVAHQETRGRPDEGGCGQADGGSGCDVGGVVPAAADRRRSGRRWSWRDGSPGVRAESSRRSLRTVRTVPLRAVRVLGPVLPGVRAPAPAGWPRGPARRRCRLPSLGVVLVVDRDQGVRRDDPVEVAAKRGRPRKGVGAIGREACAGGREGRRVLLVTSRLGHVRDSAFTKSSRVMFERPGTLAAAAFL</sequence>
<feature type="compositionally biased region" description="Gly residues" evidence="1">
    <location>
        <begin position="89"/>
        <end position="102"/>
    </location>
</feature>
<comment type="caution">
    <text evidence="2">The sequence shown here is derived from an EMBL/GenBank/DDBJ whole genome shotgun (WGS) entry which is preliminary data.</text>
</comment>
<dbReference type="EMBL" id="JAGGLQ010000002">
    <property type="protein sequence ID" value="MBP2036064.1"/>
    <property type="molecule type" value="Genomic_DNA"/>
</dbReference>
<organism evidence="2 3">
    <name type="scientific">Streptomyces avidinii</name>
    <dbReference type="NCBI Taxonomy" id="1895"/>
    <lineage>
        <taxon>Bacteria</taxon>
        <taxon>Bacillati</taxon>
        <taxon>Actinomycetota</taxon>
        <taxon>Actinomycetes</taxon>
        <taxon>Kitasatosporales</taxon>
        <taxon>Streptomycetaceae</taxon>
        <taxon>Streptomyces</taxon>
    </lineage>
</organism>
<dbReference type="Proteomes" id="UP001519310">
    <property type="component" value="Unassembled WGS sequence"/>
</dbReference>
<proteinExistence type="predicted"/>
<accession>A0ABS4L1A9</accession>
<evidence type="ECO:0000313" key="3">
    <source>
        <dbReference type="Proteomes" id="UP001519310"/>
    </source>
</evidence>
<reference evidence="2 3" key="1">
    <citation type="submission" date="2021-03" db="EMBL/GenBank/DDBJ databases">
        <title>Genomic Encyclopedia of Type Strains, Phase IV (KMG-IV): sequencing the most valuable type-strain genomes for metagenomic binning, comparative biology and taxonomic classification.</title>
        <authorList>
            <person name="Goeker M."/>
        </authorList>
    </citation>
    <scope>NUCLEOTIDE SEQUENCE [LARGE SCALE GENOMIC DNA]</scope>
    <source>
        <strain evidence="2 3">DSM 40526</strain>
    </source>
</reference>
<protein>
    <submittedName>
        <fullName evidence="2">Uncharacterized protein</fullName>
    </submittedName>
</protein>
<feature type="region of interest" description="Disordered" evidence="1">
    <location>
        <begin position="82"/>
        <end position="135"/>
    </location>
</feature>
<evidence type="ECO:0000313" key="2">
    <source>
        <dbReference type="EMBL" id="MBP2036064.1"/>
    </source>
</evidence>